<reference evidence="3" key="1">
    <citation type="journal article" date="2019" name="Int. J. Syst. Evol. Microbiol.">
        <title>The Global Catalogue of Microorganisms (GCM) 10K type strain sequencing project: providing services to taxonomists for standard genome sequencing and annotation.</title>
        <authorList>
            <consortium name="The Broad Institute Genomics Platform"/>
            <consortium name="The Broad Institute Genome Sequencing Center for Infectious Disease"/>
            <person name="Wu L."/>
            <person name="Ma J."/>
        </authorList>
    </citation>
    <scope>NUCLEOTIDE SEQUENCE [LARGE SCALE GENOMIC DNA]</scope>
    <source>
        <strain evidence="3">JCM 17688</strain>
    </source>
</reference>
<evidence type="ECO:0000256" key="1">
    <source>
        <dbReference type="SAM" id="MobiDB-lite"/>
    </source>
</evidence>
<feature type="compositionally biased region" description="Basic residues" evidence="1">
    <location>
        <begin position="146"/>
        <end position="162"/>
    </location>
</feature>
<comment type="caution">
    <text evidence="2">The sequence shown here is derived from an EMBL/GenBank/DDBJ whole genome shotgun (WGS) entry which is preliminary data.</text>
</comment>
<evidence type="ECO:0000313" key="3">
    <source>
        <dbReference type="Proteomes" id="UP001500635"/>
    </source>
</evidence>
<accession>A0ABP8JS28</accession>
<feature type="region of interest" description="Disordered" evidence="1">
    <location>
        <begin position="109"/>
        <end position="162"/>
    </location>
</feature>
<dbReference type="EMBL" id="BAABFR010000042">
    <property type="protein sequence ID" value="GAA4395239.1"/>
    <property type="molecule type" value="Genomic_DNA"/>
</dbReference>
<protein>
    <submittedName>
        <fullName evidence="2">Uncharacterized protein</fullName>
    </submittedName>
</protein>
<keyword evidence="3" id="KW-1185">Reference proteome</keyword>
<proteinExistence type="predicted"/>
<gene>
    <name evidence="2" type="ORF">GCM10023147_28200</name>
</gene>
<evidence type="ECO:0000313" key="2">
    <source>
        <dbReference type="EMBL" id="GAA4395239.1"/>
    </source>
</evidence>
<organism evidence="2 3">
    <name type="scientific">Tsukamurella soli</name>
    <dbReference type="NCBI Taxonomy" id="644556"/>
    <lineage>
        <taxon>Bacteria</taxon>
        <taxon>Bacillati</taxon>
        <taxon>Actinomycetota</taxon>
        <taxon>Actinomycetes</taxon>
        <taxon>Mycobacteriales</taxon>
        <taxon>Tsukamurellaceae</taxon>
        <taxon>Tsukamurella</taxon>
    </lineage>
</organism>
<dbReference type="RefSeq" id="WP_344996893.1">
    <property type="nucleotide sequence ID" value="NZ_BAABFR010000042.1"/>
</dbReference>
<sequence>MTDAVRDYSFAPDRTIRLMSDYCSRPLWACGSIDTDTVGLSADLVVHLDDWQHLFDAHFQWETGWDDLAVRARYDTQGHALLPLVAAELPGYIVELDLWPTNGGHHRAGTWEPGWEPPPRHRTGGRSAFRPSPLGPQDQREDPTAPRRRSGSSGRGRHRPIP</sequence>
<dbReference type="Proteomes" id="UP001500635">
    <property type="component" value="Unassembled WGS sequence"/>
</dbReference>
<name>A0ABP8JS28_9ACTN</name>